<evidence type="ECO:0000256" key="3">
    <source>
        <dbReference type="ARBA" id="ARBA00022553"/>
    </source>
</evidence>
<dbReference type="InterPro" id="IPR005467">
    <property type="entry name" value="His_kinase_dom"/>
</dbReference>
<name>A0A562MH24_9HYPH</name>
<gene>
    <name evidence="5" type="ORF">IQ26_07155</name>
</gene>
<proteinExistence type="predicted"/>
<dbReference type="PANTHER" id="PTHR43065">
    <property type="entry name" value="SENSOR HISTIDINE KINASE"/>
    <property type="match status" value="1"/>
</dbReference>
<evidence type="ECO:0000256" key="2">
    <source>
        <dbReference type="ARBA" id="ARBA00012438"/>
    </source>
</evidence>
<comment type="caution">
    <text evidence="5">The sequence shown here is derived from an EMBL/GenBank/DDBJ whole genome shotgun (WGS) entry which is preliminary data.</text>
</comment>
<accession>A0A562MH24</accession>
<dbReference type="SUPFAM" id="SSF47384">
    <property type="entry name" value="Homodimeric domain of signal transducing histidine kinase"/>
    <property type="match status" value="1"/>
</dbReference>
<dbReference type="PANTHER" id="PTHR43065:SF42">
    <property type="entry name" value="TWO-COMPONENT SENSOR PPRA"/>
    <property type="match status" value="1"/>
</dbReference>
<dbReference type="PRINTS" id="PR00344">
    <property type="entry name" value="BCTRLSENSOR"/>
</dbReference>
<dbReference type="InterPro" id="IPR003661">
    <property type="entry name" value="HisK_dim/P_dom"/>
</dbReference>
<dbReference type="Pfam" id="PF02518">
    <property type="entry name" value="HATPase_c"/>
    <property type="match status" value="1"/>
</dbReference>
<dbReference type="SMART" id="SM00388">
    <property type="entry name" value="HisKA"/>
    <property type="match status" value="1"/>
</dbReference>
<dbReference type="Gene3D" id="1.10.287.130">
    <property type="match status" value="1"/>
</dbReference>
<comment type="catalytic activity">
    <reaction evidence="1">
        <text>ATP + protein L-histidine = ADP + protein N-phospho-L-histidine.</text>
        <dbReference type="EC" id="2.7.13.3"/>
    </reaction>
</comment>
<dbReference type="GO" id="GO:0000155">
    <property type="term" value="F:phosphorelay sensor kinase activity"/>
    <property type="evidence" value="ECO:0007669"/>
    <property type="project" value="InterPro"/>
</dbReference>
<sequence length="453" mass="49443">MRVSPGIVLSIAALLILTAYAGASDRPRAILVFEQSDVRGPFYAAIFSGLRAKVNSAQARPVTRYVENLELGRFHGVGYEQSLGEPFAIKYQDRPIGVILTVGSAALDHAIRWRPELWPGVPIVLAFDDEKSSTDAELPTDVTGRLTRLRPADMVTAAEEVDGEVRNRAPSLWQDYGWELAAITVALVLQTVLIIALLYEHGWRRIAEFEASQRMAELAHMNRCATAGELSSTMAHELNQPLGAIQCNAAAGQRLLATGSPDLEEIGLILRDIKRDTVRASSVIEHMHRLLSKMPSETWDVNLDEVIREVFEFMSPQALAAGARLDRVPMTGTSVVRGDPVQLQQVVLNLVLNALDSVCSRPLGERRIAGLTHPSGTSLVEVAISDSGPGVQQDRLANIFEPFVTTKSKGLGMGLPIARSIVEAHGGQIWAENRDSGGAVFRFKLPRAIARRQ</sequence>
<dbReference type="PROSITE" id="PS50109">
    <property type="entry name" value="HIS_KIN"/>
    <property type="match status" value="1"/>
</dbReference>
<dbReference type="CDD" id="cd00082">
    <property type="entry name" value="HisKA"/>
    <property type="match status" value="1"/>
</dbReference>
<dbReference type="SUPFAM" id="SSF55874">
    <property type="entry name" value="ATPase domain of HSP90 chaperone/DNA topoisomerase II/histidine kinase"/>
    <property type="match status" value="1"/>
</dbReference>
<evidence type="ECO:0000259" key="4">
    <source>
        <dbReference type="PROSITE" id="PS50109"/>
    </source>
</evidence>
<protein>
    <recommendedName>
        <fullName evidence="2">histidine kinase</fullName>
        <ecNumber evidence="2">2.7.13.3</ecNumber>
    </recommendedName>
</protein>
<dbReference type="EC" id="2.7.13.3" evidence="2"/>
<dbReference type="Proteomes" id="UP000317122">
    <property type="component" value="Unassembled WGS sequence"/>
</dbReference>
<evidence type="ECO:0000256" key="1">
    <source>
        <dbReference type="ARBA" id="ARBA00000085"/>
    </source>
</evidence>
<organism evidence="5 6">
    <name type="scientific">Mesorhizobium tianshanense</name>
    <dbReference type="NCBI Taxonomy" id="39844"/>
    <lineage>
        <taxon>Bacteria</taxon>
        <taxon>Pseudomonadati</taxon>
        <taxon>Pseudomonadota</taxon>
        <taxon>Alphaproteobacteria</taxon>
        <taxon>Hyphomicrobiales</taxon>
        <taxon>Phyllobacteriaceae</taxon>
        <taxon>Mesorhizobium</taxon>
    </lineage>
</organism>
<dbReference type="InterPro" id="IPR036097">
    <property type="entry name" value="HisK_dim/P_sf"/>
</dbReference>
<feature type="domain" description="Histidine kinase" evidence="4">
    <location>
        <begin position="233"/>
        <end position="449"/>
    </location>
</feature>
<dbReference type="SMART" id="SM00387">
    <property type="entry name" value="HATPase_c"/>
    <property type="match status" value="1"/>
</dbReference>
<dbReference type="InterPro" id="IPR036890">
    <property type="entry name" value="HATPase_C_sf"/>
</dbReference>
<evidence type="ECO:0000313" key="5">
    <source>
        <dbReference type="EMBL" id="TWI19237.1"/>
    </source>
</evidence>
<dbReference type="Gene3D" id="3.30.565.10">
    <property type="entry name" value="Histidine kinase-like ATPase, C-terminal domain"/>
    <property type="match status" value="1"/>
</dbReference>
<dbReference type="EMBL" id="VLKT01000085">
    <property type="protein sequence ID" value="TWI19237.1"/>
    <property type="molecule type" value="Genomic_DNA"/>
</dbReference>
<keyword evidence="6" id="KW-1185">Reference proteome</keyword>
<dbReference type="AlphaFoldDB" id="A0A562MH24"/>
<dbReference type="InterPro" id="IPR003594">
    <property type="entry name" value="HATPase_dom"/>
</dbReference>
<evidence type="ECO:0000313" key="6">
    <source>
        <dbReference type="Proteomes" id="UP000317122"/>
    </source>
</evidence>
<reference evidence="5 6" key="1">
    <citation type="journal article" date="2015" name="Stand. Genomic Sci.">
        <title>Genomic Encyclopedia of Bacterial and Archaeal Type Strains, Phase III: the genomes of soil and plant-associated and newly described type strains.</title>
        <authorList>
            <person name="Whitman W.B."/>
            <person name="Woyke T."/>
            <person name="Klenk H.P."/>
            <person name="Zhou Y."/>
            <person name="Lilburn T.G."/>
            <person name="Beck B.J."/>
            <person name="De Vos P."/>
            <person name="Vandamme P."/>
            <person name="Eisen J.A."/>
            <person name="Garrity G."/>
            <person name="Hugenholtz P."/>
            <person name="Kyrpides N.C."/>
        </authorList>
    </citation>
    <scope>NUCLEOTIDE SEQUENCE [LARGE SCALE GENOMIC DNA]</scope>
    <source>
        <strain evidence="5 6">CGMCC 1.2546</strain>
    </source>
</reference>
<dbReference type="InterPro" id="IPR004358">
    <property type="entry name" value="Sig_transdc_His_kin-like_C"/>
</dbReference>
<keyword evidence="3" id="KW-0597">Phosphoprotein</keyword>